<dbReference type="RefSeq" id="XP_040878765.1">
    <property type="nucleotide sequence ID" value="XM_041022164.1"/>
</dbReference>
<feature type="region of interest" description="Disordered" evidence="1">
    <location>
        <begin position="119"/>
        <end position="142"/>
    </location>
</feature>
<dbReference type="Proteomes" id="UP000030672">
    <property type="component" value="Unassembled WGS sequence"/>
</dbReference>
<evidence type="ECO:0000313" key="2">
    <source>
        <dbReference type="EMBL" id="KEQ61742.1"/>
    </source>
</evidence>
<feature type="region of interest" description="Disordered" evidence="1">
    <location>
        <begin position="350"/>
        <end position="381"/>
    </location>
</feature>
<gene>
    <name evidence="2" type="ORF">M437DRAFT_51343</name>
</gene>
<dbReference type="EMBL" id="KL584837">
    <property type="protein sequence ID" value="KEQ61742.1"/>
    <property type="molecule type" value="Genomic_DNA"/>
</dbReference>
<proteinExistence type="predicted"/>
<organism evidence="2 3">
    <name type="scientific">Aureobasidium melanogenum (strain CBS 110374)</name>
    <name type="common">Aureobasidium pullulans var. melanogenum</name>
    <dbReference type="NCBI Taxonomy" id="1043003"/>
    <lineage>
        <taxon>Eukaryota</taxon>
        <taxon>Fungi</taxon>
        <taxon>Dikarya</taxon>
        <taxon>Ascomycota</taxon>
        <taxon>Pezizomycotina</taxon>
        <taxon>Dothideomycetes</taxon>
        <taxon>Dothideomycetidae</taxon>
        <taxon>Dothideales</taxon>
        <taxon>Saccotheciaceae</taxon>
        <taxon>Aureobasidium</taxon>
    </lineage>
</organism>
<accession>A0A074VVI9</accession>
<evidence type="ECO:0000256" key="1">
    <source>
        <dbReference type="SAM" id="MobiDB-lite"/>
    </source>
</evidence>
<reference evidence="2 3" key="1">
    <citation type="journal article" date="2014" name="BMC Genomics">
        <title>Genome sequencing of four Aureobasidium pullulans varieties: biotechnological potential, stress tolerance, and description of new species.</title>
        <authorList>
            <person name="Gostin Ar C."/>
            <person name="Ohm R.A."/>
            <person name="Kogej T."/>
            <person name="Sonjak S."/>
            <person name="Turk M."/>
            <person name="Zajc J."/>
            <person name="Zalar P."/>
            <person name="Grube M."/>
            <person name="Sun H."/>
            <person name="Han J."/>
            <person name="Sharma A."/>
            <person name="Chiniquy J."/>
            <person name="Ngan C.Y."/>
            <person name="Lipzen A."/>
            <person name="Barry K."/>
            <person name="Grigoriev I.V."/>
            <person name="Gunde-Cimerman N."/>
        </authorList>
    </citation>
    <scope>NUCLEOTIDE SEQUENCE [LARGE SCALE GENOMIC DNA]</scope>
    <source>
        <strain evidence="2 3">CBS 110374</strain>
    </source>
</reference>
<dbReference type="GeneID" id="63915537"/>
<evidence type="ECO:0008006" key="4">
    <source>
        <dbReference type="Google" id="ProtNLM"/>
    </source>
</evidence>
<feature type="compositionally biased region" description="Polar residues" evidence="1">
    <location>
        <begin position="119"/>
        <end position="129"/>
    </location>
</feature>
<name>A0A074VVI9_AURM1</name>
<dbReference type="AlphaFoldDB" id="A0A074VVI9"/>
<dbReference type="HOGENOM" id="CLU_040879_0_0_1"/>
<sequence>MDSAASLNRLLAVLAERDIGLGYDDLAWLFESPQTSDSMISWVHEYLTSSTLLSPEELDMHAYISQSNYKIPSSHGMPRPMQEPDFESAIDSLEASTAAIEKQTAILEAQRDAFQKLQHLNRQPSSTVSDSDEKRSSQARAKAQLDLETKELTDSIQQRVNVTKRHADSSLNLLRTSSQRQLEKDDRLLDGLQKVMFKLAPLESSEKQLPDFNALSRALVKLESKIIKDRTNVTYLGALESLADETDDFGHQDSAHAAQEAYALAEELESLITEVDSVLDMTISRRYRAPIINALKLSDAQAQLEQQNWFEYVVRTLDELARKTEDLALCTQDALAYTTAISQVSDVLAETLPPPTQPPSRLDRKPSTRGPSPQKTMNPILHRQGAKDPALEMLGYHSIRIPTESGTDSESVSQALHSAVLERQSRLQDLQKSTESSIAAQVAESINTADGDLQTLLGALYAYSPHSTVHLADSKVKKRLEHLDHEIERLGDGIKRLDVDQLAEVEQKRLSAALDRSSGRTSSQ</sequence>
<evidence type="ECO:0000313" key="3">
    <source>
        <dbReference type="Proteomes" id="UP000030672"/>
    </source>
</evidence>
<protein>
    <recommendedName>
        <fullName evidence="4">HAUS augmin-like complex subunit 3 N-terminal domain-containing protein</fullName>
    </recommendedName>
</protein>
<keyword evidence="3" id="KW-1185">Reference proteome</keyword>